<sequence length="99" mass="11437">MIEEELFEKFNATAMTSSGAEQCSSLVLAHNEFSHVWMDNVLTGITKSWTLNEMFKNTKKMVKHSCVKKLGSQKFNGMEVYEFFTTGEKFDLYVSVYRT</sequence>
<protein>
    <submittedName>
        <fullName evidence="1">Uncharacterized protein</fullName>
    </submittedName>
</protein>
<dbReference type="Proteomes" id="UP001497525">
    <property type="component" value="Unassembled WGS sequence"/>
</dbReference>
<organism evidence="1 2">
    <name type="scientific">Calicophoron daubneyi</name>
    <name type="common">Rumen fluke</name>
    <name type="synonym">Paramphistomum daubneyi</name>
    <dbReference type="NCBI Taxonomy" id="300641"/>
    <lineage>
        <taxon>Eukaryota</taxon>
        <taxon>Metazoa</taxon>
        <taxon>Spiralia</taxon>
        <taxon>Lophotrochozoa</taxon>
        <taxon>Platyhelminthes</taxon>
        <taxon>Trematoda</taxon>
        <taxon>Digenea</taxon>
        <taxon>Plagiorchiida</taxon>
        <taxon>Pronocephalata</taxon>
        <taxon>Paramphistomoidea</taxon>
        <taxon>Paramphistomidae</taxon>
        <taxon>Calicophoron</taxon>
    </lineage>
</organism>
<gene>
    <name evidence="1" type="ORF">CDAUBV1_LOCUS13565</name>
</gene>
<reference evidence="1" key="1">
    <citation type="submission" date="2024-06" db="EMBL/GenBank/DDBJ databases">
        <authorList>
            <person name="Liu X."/>
            <person name="Lenzi L."/>
            <person name="Haldenby T S."/>
            <person name="Uol C."/>
        </authorList>
    </citation>
    <scope>NUCLEOTIDE SEQUENCE</scope>
</reference>
<comment type="caution">
    <text evidence="1">The sequence shown here is derived from an EMBL/GenBank/DDBJ whole genome shotgun (WGS) entry which is preliminary data.</text>
</comment>
<proteinExistence type="predicted"/>
<dbReference type="EMBL" id="CAXLJL010000523">
    <property type="protein sequence ID" value="CAL5138757.1"/>
    <property type="molecule type" value="Genomic_DNA"/>
</dbReference>
<dbReference type="Gene3D" id="3.40.50.1460">
    <property type="match status" value="1"/>
</dbReference>
<evidence type="ECO:0000313" key="1">
    <source>
        <dbReference type="EMBL" id="CAL5138757.1"/>
    </source>
</evidence>
<dbReference type="AlphaFoldDB" id="A0AAV2TTN0"/>
<evidence type="ECO:0000313" key="2">
    <source>
        <dbReference type="Proteomes" id="UP001497525"/>
    </source>
</evidence>
<name>A0AAV2TTN0_CALDB</name>
<accession>A0AAV2TTN0</accession>